<keyword evidence="3" id="KW-1185">Reference proteome</keyword>
<protein>
    <submittedName>
        <fullName evidence="2">Uncharacterized protein</fullName>
    </submittedName>
</protein>
<feature type="transmembrane region" description="Helical" evidence="1">
    <location>
        <begin position="53"/>
        <end position="74"/>
    </location>
</feature>
<dbReference type="RefSeq" id="WP_039001510.1">
    <property type="nucleotide sequence ID" value="NZ_CP014327.1"/>
</dbReference>
<dbReference type="Proteomes" id="UP000070371">
    <property type="component" value="Chromosome"/>
</dbReference>
<keyword evidence="1" id="KW-1133">Transmembrane helix</keyword>
<dbReference type="KEGG" id="hat:RC74_02690"/>
<dbReference type="STRING" id="1579316.RC74_02690"/>
<keyword evidence="1" id="KW-0472">Membrane</keyword>
<evidence type="ECO:0000313" key="2">
    <source>
        <dbReference type="EMBL" id="AML50316.1"/>
    </source>
</evidence>
<name>A0A126UXG0_9RHOB</name>
<dbReference type="AlphaFoldDB" id="A0A126UXG0"/>
<reference evidence="2 3" key="1">
    <citation type="submission" date="2016-02" db="EMBL/GenBank/DDBJ databases">
        <title>Complete genome sequence of Halocynthiibacter arcticus PAMC 20958t from arctic marine sediment.</title>
        <authorList>
            <person name="Lee Y.M."/>
            <person name="Baek K."/>
            <person name="Lee H.K."/>
            <person name="Shin S.C."/>
        </authorList>
    </citation>
    <scope>NUCLEOTIDE SEQUENCE [LARGE SCALE GENOMIC DNA]</scope>
    <source>
        <strain evidence="2">PAMC 20958</strain>
    </source>
</reference>
<evidence type="ECO:0000313" key="3">
    <source>
        <dbReference type="Proteomes" id="UP000070371"/>
    </source>
</evidence>
<sequence>MADANMQDFAKRVSRINKRKHKQARNGSMLVVADDGLITTQTLRRGPRFPWRGAFLTLAVLFVLKGMLLAHLGAATYDARVAKLEAGTAFEKVGAFAMAADPVTKMTAETIGKYLK</sequence>
<gene>
    <name evidence="2" type="ORF">RC74_02690</name>
</gene>
<dbReference type="EMBL" id="CP014327">
    <property type="protein sequence ID" value="AML50316.1"/>
    <property type="molecule type" value="Genomic_DNA"/>
</dbReference>
<dbReference type="OrthoDB" id="7866534at2"/>
<organism evidence="2 3">
    <name type="scientific">Falsihalocynthiibacter arcticus</name>
    <dbReference type="NCBI Taxonomy" id="1579316"/>
    <lineage>
        <taxon>Bacteria</taxon>
        <taxon>Pseudomonadati</taxon>
        <taxon>Pseudomonadota</taxon>
        <taxon>Alphaproteobacteria</taxon>
        <taxon>Rhodobacterales</taxon>
        <taxon>Roseobacteraceae</taxon>
        <taxon>Falsihalocynthiibacter</taxon>
    </lineage>
</organism>
<evidence type="ECO:0000256" key="1">
    <source>
        <dbReference type="SAM" id="Phobius"/>
    </source>
</evidence>
<accession>A0A126UXG0</accession>
<keyword evidence="1" id="KW-0812">Transmembrane</keyword>
<proteinExistence type="predicted"/>